<dbReference type="GO" id="GO:0038173">
    <property type="term" value="P:interleukin-17A-mediated signaling pathway"/>
    <property type="evidence" value="ECO:0007669"/>
    <property type="project" value="Ensembl"/>
</dbReference>
<dbReference type="Proteomes" id="UP000007648">
    <property type="component" value="Unassembled WGS sequence"/>
</dbReference>
<reference evidence="18" key="2">
    <citation type="submission" date="2025-08" db="UniProtKB">
        <authorList>
            <consortium name="Ensembl"/>
        </authorList>
    </citation>
    <scope>IDENTIFICATION</scope>
</reference>
<dbReference type="HOGENOM" id="CLU_026893_1_0_1"/>
<evidence type="ECO:0000256" key="9">
    <source>
        <dbReference type="ARBA" id="ARBA00023180"/>
    </source>
</evidence>
<dbReference type="AlphaFoldDB" id="G3WT07"/>
<evidence type="ECO:0000256" key="4">
    <source>
        <dbReference type="ARBA" id="ARBA00022729"/>
    </source>
</evidence>
<dbReference type="InterPro" id="IPR039465">
    <property type="entry name" value="IL-17_rcpt-like"/>
</dbReference>
<name>G3WT07_SARHA</name>
<organism evidence="18 19">
    <name type="scientific">Sarcophilus harrisii</name>
    <name type="common">Tasmanian devil</name>
    <name type="synonym">Sarcophilus laniarius</name>
    <dbReference type="NCBI Taxonomy" id="9305"/>
    <lineage>
        <taxon>Eukaryota</taxon>
        <taxon>Metazoa</taxon>
        <taxon>Chordata</taxon>
        <taxon>Craniata</taxon>
        <taxon>Vertebrata</taxon>
        <taxon>Euteleostomi</taxon>
        <taxon>Mammalia</taxon>
        <taxon>Metatheria</taxon>
        <taxon>Dasyuromorphia</taxon>
        <taxon>Dasyuridae</taxon>
        <taxon>Sarcophilus</taxon>
    </lineage>
</organism>
<evidence type="ECO:0000256" key="13">
    <source>
        <dbReference type="ARBA" id="ARBA00078165"/>
    </source>
</evidence>
<evidence type="ECO:0000256" key="7">
    <source>
        <dbReference type="ARBA" id="ARBA00023157"/>
    </source>
</evidence>
<evidence type="ECO:0000256" key="2">
    <source>
        <dbReference type="ARBA" id="ARBA00022475"/>
    </source>
</evidence>
<sequence length="729" mass="81287">MPVPLLLLLFSLVLSSRPWVLSLEKLSGSHDDARCSQGLSCHLWEDVLCLLEPTKDPVLVPTKLQTEVVLQCRGERNCVPCVRVTLHLTVQEPRKEESDEVWLREDAELTSHPWPRNESLQAKVILSFQAYLSDRCVLVKIEVPAAMVQPGQNVGSLVFDCFKAPLGEEVRIYTEPPYEKELSHIQQVPVLPWFNISSEGDDIQLVMDISTEQNYFLSLYWNQSGNRKTKFLEVLTGPQNITLNQTDLVPCLCIEMWIKEEEDAIRNYLCPFKEDPRAHKNLWNQTKLKLKFLGTRSLSWMVEAPCSLSAEIILCWKSVDSELCYPLPVPLPQKNVTLNKFQDLPLLTLHPNVCVQVWSGEKLQIQECPQENILGPLKNDMLLLETWGPLQNHSFCAMETSGCTPLPSTAHTRAAFFGKQLLQDLQSGQCVQLWNDTGILWACSLQKYTHERWVLVWLAFLVLAACILLLFLLNRGGMKGWLQFLKNDYRYGGECQGGPRPHLCPLTVGLGARPGTFPAAGGEGSTAVVFVAGAARARRALLLYSPDHASFERLVGTLATALGQLPLSVAVDLWHRRELSALGPLAWFHAQRRQALQEGGVLILLFSPGAAALCQEWLRGARAPRGPARPADTFGASLSCVLPDFLEGRAQRRYVVACFEELLPPQGIPDLFRAVPVFSLPSQMPAFLRALAGPARAHRDAFGAQAARVAQHLQPALEECLRRGSASAL</sequence>
<reference evidence="18 19" key="1">
    <citation type="journal article" date="2011" name="Proc. Natl. Acad. Sci. U.S.A.">
        <title>Genetic diversity and population structure of the endangered marsupial Sarcophilus harrisii (Tasmanian devil).</title>
        <authorList>
            <person name="Miller W."/>
            <person name="Hayes V.M."/>
            <person name="Ratan A."/>
            <person name="Petersen D.C."/>
            <person name="Wittekindt N.E."/>
            <person name="Miller J."/>
            <person name="Walenz B."/>
            <person name="Knight J."/>
            <person name="Qi J."/>
            <person name="Zhao F."/>
            <person name="Wang Q."/>
            <person name="Bedoya-Reina O.C."/>
            <person name="Katiyar N."/>
            <person name="Tomsho L.P."/>
            <person name="Kasson L.M."/>
            <person name="Hardie R.A."/>
            <person name="Woodbridge P."/>
            <person name="Tindall E.A."/>
            <person name="Bertelsen M.F."/>
            <person name="Dixon D."/>
            <person name="Pyecroft S."/>
            <person name="Helgen K.M."/>
            <person name="Lesk A.M."/>
            <person name="Pringle T.H."/>
            <person name="Patterson N."/>
            <person name="Zhang Y."/>
            <person name="Kreiss A."/>
            <person name="Woods G.M."/>
            <person name="Jones M.E."/>
            <person name="Schuster S.C."/>
        </authorList>
    </citation>
    <scope>NUCLEOTIDE SEQUENCE [LARGE SCALE GENOMIC DNA]</scope>
</reference>
<dbReference type="InterPro" id="IPR013568">
    <property type="entry name" value="SEFIR_dom"/>
</dbReference>
<feature type="domain" description="SEFIR" evidence="17">
    <location>
        <begin position="537"/>
        <end position="689"/>
    </location>
</feature>
<protein>
    <recommendedName>
        <fullName evidence="12">Interleukin-17 receptor C</fullName>
    </recommendedName>
    <alternativeName>
        <fullName evidence="14">Interleukin-17 receptor-like protein</fullName>
    </alternativeName>
    <alternativeName>
        <fullName evidence="13">ZcytoR14</fullName>
    </alternativeName>
</protein>
<evidence type="ECO:0000259" key="17">
    <source>
        <dbReference type="PROSITE" id="PS51534"/>
    </source>
</evidence>
<evidence type="ECO:0000256" key="3">
    <source>
        <dbReference type="ARBA" id="ARBA00022692"/>
    </source>
</evidence>
<comment type="subcellular location">
    <subcellularLocation>
        <location evidence="1">Cell membrane</location>
        <topology evidence="1">Single-pass type I membrane protein</topology>
    </subcellularLocation>
</comment>
<evidence type="ECO:0000256" key="6">
    <source>
        <dbReference type="ARBA" id="ARBA00023136"/>
    </source>
</evidence>
<dbReference type="Gene3D" id="3.40.50.11530">
    <property type="match status" value="1"/>
</dbReference>
<gene>
    <name evidence="18" type="primary">IL17RC</name>
</gene>
<dbReference type="GO" id="GO:0005886">
    <property type="term" value="C:plasma membrane"/>
    <property type="evidence" value="ECO:0007669"/>
    <property type="project" value="UniProtKB-SubCell"/>
</dbReference>
<keyword evidence="9" id="KW-0325">Glycoprotein</keyword>
<feature type="transmembrane region" description="Helical" evidence="15">
    <location>
        <begin position="453"/>
        <end position="473"/>
    </location>
</feature>
<keyword evidence="2" id="KW-1003">Cell membrane</keyword>
<keyword evidence="19" id="KW-1185">Reference proteome</keyword>
<dbReference type="STRING" id="9305.ENSSHAP00000018562"/>
<evidence type="ECO:0000256" key="15">
    <source>
        <dbReference type="SAM" id="Phobius"/>
    </source>
</evidence>
<evidence type="ECO:0000256" key="12">
    <source>
        <dbReference type="ARBA" id="ARBA00069307"/>
    </source>
</evidence>
<keyword evidence="5 15" id="KW-1133">Transmembrane helix</keyword>
<proteinExistence type="predicted"/>
<keyword evidence="7" id="KW-1015">Disulfide bond</keyword>
<reference evidence="18" key="3">
    <citation type="submission" date="2025-09" db="UniProtKB">
        <authorList>
            <consortium name="Ensembl"/>
        </authorList>
    </citation>
    <scope>IDENTIFICATION</scope>
</reference>
<feature type="signal peptide" evidence="16">
    <location>
        <begin position="1"/>
        <end position="15"/>
    </location>
</feature>
<evidence type="ECO:0000256" key="8">
    <source>
        <dbReference type="ARBA" id="ARBA00023170"/>
    </source>
</evidence>
<evidence type="ECO:0000256" key="11">
    <source>
        <dbReference type="ARBA" id="ARBA00062086"/>
    </source>
</evidence>
<keyword evidence="3 15" id="KW-0812">Transmembrane</keyword>
<dbReference type="FunFam" id="3.40.50.11530:FF:000001">
    <property type="entry name" value="interleukin-17 receptor C isoform X1"/>
    <property type="match status" value="1"/>
</dbReference>
<comment type="subunit">
    <text evidence="11">Homodimer; disulfide-linked. Heterodimer with IL17RA. Heterodimerization with IL17RA is independent of the cytoplasmic tail. Associates with non-glycosylated IL17RA constitutively. Binding of IL17A and IL17F induces association with glycosylated IL17RA. Forms complexes with 2:1 binding stoichiometry: two receptor chains for one interleukin molecule. IL17A homodimer preferentially drives the formation of IL17RA-IL17RC heterodimeric receptor complex, whereas IL17F homodimer forms predominantly complexes with IL17RC homodimer. IL17A-IL17F forms complexes with IL17RA-IL17RC, but with lower affinity when compared to IL17A homodimer. IL17RC chain cannot distinguish between IL17A and IL17F molecules, potentially enabling the formation of topologically distinct complexes. Interacts (through SEFIR domain and extended downstream region) with TRAF3IP2/ACT1 (phosphorylated).</text>
</comment>
<dbReference type="Pfam" id="PF08357">
    <property type="entry name" value="SEFIR"/>
    <property type="match status" value="1"/>
</dbReference>
<keyword evidence="4 16" id="KW-0732">Signal</keyword>
<dbReference type="eggNOG" id="ENOG502RYE0">
    <property type="taxonomic scope" value="Eukaryota"/>
</dbReference>
<evidence type="ECO:0000256" key="14">
    <source>
        <dbReference type="ARBA" id="ARBA00079879"/>
    </source>
</evidence>
<evidence type="ECO:0000256" key="16">
    <source>
        <dbReference type="SAM" id="SignalP"/>
    </source>
</evidence>
<dbReference type="GO" id="GO:0015026">
    <property type="term" value="F:coreceptor activity"/>
    <property type="evidence" value="ECO:0007669"/>
    <property type="project" value="Ensembl"/>
</dbReference>
<dbReference type="Ensembl" id="ENSSHAT00000018716.2">
    <property type="protein sequence ID" value="ENSSHAP00000018562.2"/>
    <property type="gene ID" value="ENSSHAG00000015757.2"/>
</dbReference>
<accession>G3WT07</accession>
<dbReference type="Pfam" id="PF15037">
    <property type="entry name" value="IL17_R_N"/>
    <property type="match status" value="1"/>
</dbReference>
<keyword evidence="10" id="KW-0395">Inflammatory response</keyword>
<dbReference type="InterPro" id="IPR027841">
    <property type="entry name" value="IL-17_rcpt_C/E_N"/>
</dbReference>
<dbReference type="InParanoid" id="G3WT07"/>
<dbReference type="GO" id="GO:0006954">
    <property type="term" value="P:inflammatory response"/>
    <property type="evidence" value="ECO:0007669"/>
    <property type="project" value="UniProtKB-KW"/>
</dbReference>
<dbReference type="FunCoup" id="G3WT07">
    <property type="interactions" value="806"/>
</dbReference>
<evidence type="ECO:0000313" key="19">
    <source>
        <dbReference type="Proteomes" id="UP000007648"/>
    </source>
</evidence>
<evidence type="ECO:0000256" key="1">
    <source>
        <dbReference type="ARBA" id="ARBA00004251"/>
    </source>
</evidence>
<keyword evidence="6 15" id="KW-0472">Membrane</keyword>
<evidence type="ECO:0000256" key="5">
    <source>
        <dbReference type="ARBA" id="ARBA00022989"/>
    </source>
</evidence>
<dbReference type="PANTHER" id="PTHR15583:SF12">
    <property type="entry name" value="INTERLEUKIN-17 RECEPTOR C"/>
    <property type="match status" value="1"/>
</dbReference>
<evidence type="ECO:0000313" key="18">
    <source>
        <dbReference type="Ensembl" id="ENSSHAP00000018562.2"/>
    </source>
</evidence>
<evidence type="ECO:0000256" key="10">
    <source>
        <dbReference type="ARBA" id="ARBA00023198"/>
    </source>
</evidence>
<dbReference type="PANTHER" id="PTHR15583">
    <property type="entry name" value="INTERLEUKIN-17 RECEPTOR"/>
    <property type="match status" value="1"/>
</dbReference>
<dbReference type="GO" id="GO:0030368">
    <property type="term" value="F:interleukin-17 receptor activity"/>
    <property type="evidence" value="ECO:0007669"/>
    <property type="project" value="Ensembl"/>
</dbReference>
<keyword evidence="8" id="KW-0675">Receptor</keyword>
<dbReference type="GeneTree" id="ENSGT00730000111286"/>
<dbReference type="PROSITE" id="PS51534">
    <property type="entry name" value="SEFIR"/>
    <property type="match status" value="1"/>
</dbReference>
<feature type="chain" id="PRO_5029863325" description="Interleukin-17 receptor C" evidence="16">
    <location>
        <begin position="16"/>
        <end position="729"/>
    </location>
</feature>